<dbReference type="GO" id="GO:0009307">
    <property type="term" value="P:DNA restriction-modification system"/>
    <property type="evidence" value="ECO:0007669"/>
    <property type="project" value="UniProtKB-KW"/>
</dbReference>
<evidence type="ECO:0000256" key="4">
    <source>
        <dbReference type="PROSITE-ProRule" id="PRU01016"/>
    </source>
</evidence>
<dbReference type="Proteomes" id="UP000067448">
    <property type="component" value="Unassembled WGS sequence"/>
</dbReference>
<dbReference type="EMBL" id="BCMM01000030">
    <property type="protein sequence ID" value="GAQ65441.1"/>
    <property type="molecule type" value="Genomic_DNA"/>
</dbReference>
<reference evidence="6" key="3">
    <citation type="submission" date="2016-02" db="EMBL/GenBank/DDBJ databases">
        <title>Draft genome of pathogenic Streptomyces sp. in Japan.</title>
        <authorList>
            <person name="Tomihama T."/>
            <person name="Ikenaga M."/>
            <person name="Sakai M."/>
            <person name="Okubo T."/>
            <person name="Ikeda S."/>
        </authorList>
    </citation>
    <scope>NUCLEOTIDE SEQUENCE [LARGE SCALE GENOMIC DNA]</scope>
    <source>
        <strain evidence="6">S58</strain>
    </source>
</reference>
<reference evidence="5 6" key="2">
    <citation type="journal article" date="2016" name="Genome Announc.">
        <title>Draft Genome Sequences of Streptomyces scabiei S58, Streptomyces turgidiscabies T45, and Streptomyces acidiscabies a10, the Pathogens of Potato Common Scab, Isolated in Japan.</title>
        <authorList>
            <person name="Tomihama T."/>
            <person name="Nishi Y."/>
            <person name="Sakai M."/>
            <person name="Ikenaga M."/>
            <person name="Okubo T."/>
            <person name="Ikeda S."/>
        </authorList>
    </citation>
    <scope>NUCLEOTIDE SEQUENCE [LARGE SCALE GENOMIC DNA]</scope>
    <source>
        <strain evidence="5 6">S58</strain>
    </source>
</reference>
<keyword evidence="1 4" id="KW-0489">Methyltransferase</keyword>
<dbReference type="PROSITE" id="PS51679">
    <property type="entry name" value="SAM_MT_C5"/>
    <property type="match status" value="1"/>
</dbReference>
<dbReference type="Gene3D" id="3.90.120.10">
    <property type="entry name" value="DNA Methylase, subunit A, domain 2"/>
    <property type="match status" value="1"/>
</dbReference>
<dbReference type="GO" id="GO:0008168">
    <property type="term" value="F:methyltransferase activity"/>
    <property type="evidence" value="ECO:0007669"/>
    <property type="project" value="UniProtKB-KW"/>
</dbReference>
<feature type="active site" evidence="4">
    <location>
        <position position="73"/>
    </location>
</feature>
<sequence>MYTTGFLFNGGCGDMRGFANAGFDPRFGANHDAASVATARLNWPNIYVREAAIQTIDMRTLPYADVLGGSPICWESAPAGGNSQVRVQVELSADSTDNDESARWEQTRITAWEPVRYTEVHKPLVYAGENVPRFATGNRPLFNAWLHVWDALGYYPEFTSVNSAHITVETPDGVLGPLPQYRDRLVWVMVRKDIGKVPDLRPRPQSICRECGPVKGVQFWPGHTSGRGRRIGSYLHRMARSGTSRAKTSYYYVCPTERCHQRVEPVTRGIGSVINKSVRGHRFGDGRQDRNEAYGKATRARVAAGIATYAGQPFIVTLRNHCTASSLDDPIGTITAQGGAHHYFVRPTESLLVDDCEYRSLTVEENASAQGFPERHRFAGKPSEIKSQVGNAVPVTVATWAALETMKIMPP</sequence>
<accession>A0A100JTJ9</accession>
<keyword evidence="4" id="KW-0949">S-adenosyl-L-methionine</keyword>
<keyword evidence="3" id="KW-0680">Restriction system</keyword>
<dbReference type="Pfam" id="PF00145">
    <property type="entry name" value="DNA_methylase"/>
    <property type="match status" value="1"/>
</dbReference>
<dbReference type="InterPro" id="IPR029063">
    <property type="entry name" value="SAM-dependent_MTases_sf"/>
</dbReference>
<organism evidence="5 6">
    <name type="scientific">Streptomyces scabiei</name>
    <dbReference type="NCBI Taxonomy" id="1930"/>
    <lineage>
        <taxon>Bacteria</taxon>
        <taxon>Bacillati</taxon>
        <taxon>Actinomycetota</taxon>
        <taxon>Actinomycetes</taxon>
        <taxon>Kitasatosporales</taxon>
        <taxon>Streptomycetaceae</taxon>
        <taxon>Streptomyces</taxon>
    </lineage>
</organism>
<dbReference type="REBASE" id="145853">
    <property type="entry name" value="M.SscS58ORF5850P"/>
</dbReference>
<dbReference type="AlphaFoldDB" id="A0A100JTJ9"/>
<evidence type="ECO:0000256" key="3">
    <source>
        <dbReference type="ARBA" id="ARBA00022747"/>
    </source>
</evidence>
<evidence type="ECO:0000256" key="2">
    <source>
        <dbReference type="ARBA" id="ARBA00022679"/>
    </source>
</evidence>
<comment type="similarity">
    <text evidence="4">Belongs to the class I-like SAM-binding methyltransferase superfamily. C5-methyltransferase family.</text>
</comment>
<reference evidence="6" key="1">
    <citation type="submission" date="2015-11" db="EMBL/GenBank/DDBJ databases">
        <authorList>
            <consortium name="Cross-ministerial Strategic Innovation Promotion Program (SIP) consortium"/>
            <person name="Tomihama T."/>
            <person name="Ikenaga M."/>
            <person name="Sakai M."/>
            <person name="Okubo T."/>
            <person name="Ikeda S."/>
        </authorList>
    </citation>
    <scope>NUCLEOTIDE SEQUENCE [LARGE SCALE GENOMIC DNA]</scope>
    <source>
        <strain evidence="6">S58</strain>
    </source>
</reference>
<dbReference type="Gene3D" id="3.40.50.150">
    <property type="entry name" value="Vaccinia Virus protein VP39"/>
    <property type="match status" value="1"/>
</dbReference>
<evidence type="ECO:0000313" key="6">
    <source>
        <dbReference type="Proteomes" id="UP000067448"/>
    </source>
</evidence>
<comment type="caution">
    <text evidence="5">The sequence shown here is derived from an EMBL/GenBank/DDBJ whole genome shotgun (WGS) entry which is preliminary data.</text>
</comment>
<dbReference type="RefSeq" id="WP_234385771.1">
    <property type="nucleotide sequence ID" value="NZ_BCMM01000030.1"/>
</dbReference>
<evidence type="ECO:0000256" key="1">
    <source>
        <dbReference type="ARBA" id="ARBA00022603"/>
    </source>
</evidence>
<proteinExistence type="inferred from homology"/>
<dbReference type="GO" id="GO:0032259">
    <property type="term" value="P:methylation"/>
    <property type="evidence" value="ECO:0007669"/>
    <property type="project" value="UniProtKB-KW"/>
</dbReference>
<keyword evidence="2 4" id="KW-0808">Transferase</keyword>
<dbReference type="SUPFAM" id="SSF53335">
    <property type="entry name" value="S-adenosyl-L-methionine-dependent methyltransferases"/>
    <property type="match status" value="1"/>
</dbReference>
<name>A0A100JTJ9_STRSC</name>
<gene>
    <name evidence="5" type="ORF">SsS58_05850</name>
</gene>
<protein>
    <submittedName>
        <fullName evidence="5">C-5 cytosine-specific DNA methylase</fullName>
    </submittedName>
</protein>
<dbReference type="InterPro" id="IPR001525">
    <property type="entry name" value="C5_MeTfrase"/>
</dbReference>
<evidence type="ECO:0000313" key="5">
    <source>
        <dbReference type="EMBL" id="GAQ65441.1"/>
    </source>
</evidence>